<dbReference type="EMBL" id="KZ668581">
    <property type="protein sequence ID" value="PPR87430.1"/>
    <property type="molecule type" value="Genomic_DNA"/>
</dbReference>
<protein>
    <submittedName>
        <fullName evidence="1">Uncharacterized protein</fullName>
    </submittedName>
</protein>
<proteinExistence type="predicted"/>
<dbReference type="Proteomes" id="UP000239757">
    <property type="component" value="Unassembled WGS sequence"/>
</dbReference>
<sequence>MVREVGVAMRCEGADKFDVRLHQCDQIAENIAAGVDQGKDEIGGGYSSGGRGCVLQVLRQKNIITSGSYGCGRAGHGSRGGPFPVELQIPK</sequence>
<organism evidence="1 2">
    <name type="scientific">Gossypium barbadense</name>
    <name type="common">Sea Island cotton</name>
    <name type="synonym">Hibiscus barbadensis</name>
    <dbReference type="NCBI Taxonomy" id="3634"/>
    <lineage>
        <taxon>Eukaryota</taxon>
        <taxon>Viridiplantae</taxon>
        <taxon>Streptophyta</taxon>
        <taxon>Embryophyta</taxon>
        <taxon>Tracheophyta</taxon>
        <taxon>Spermatophyta</taxon>
        <taxon>Magnoliopsida</taxon>
        <taxon>eudicotyledons</taxon>
        <taxon>Gunneridae</taxon>
        <taxon>Pentapetalae</taxon>
        <taxon>rosids</taxon>
        <taxon>malvids</taxon>
        <taxon>Malvales</taxon>
        <taxon>Malvaceae</taxon>
        <taxon>Malvoideae</taxon>
        <taxon>Gossypium</taxon>
    </lineage>
</organism>
<name>A0A2P5W8L1_GOSBA</name>
<accession>A0A2P5W8L1</accession>
<evidence type="ECO:0000313" key="1">
    <source>
        <dbReference type="EMBL" id="PPR87430.1"/>
    </source>
</evidence>
<gene>
    <name evidence="1" type="ORF">GOBAR_AA33261</name>
</gene>
<reference evidence="1 2" key="1">
    <citation type="submission" date="2015-01" db="EMBL/GenBank/DDBJ databases">
        <title>Genome of allotetraploid Gossypium barbadense reveals genomic plasticity and fiber elongation in cotton evolution.</title>
        <authorList>
            <person name="Chen X."/>
            <person name="Liu X."/>
            <person name="Zhao B."/>
            <person name="Zheng H."/>
            <person name="Hu Y."/>
            <person name="Lu G."/>
            <person name="Yang C."/>
            <person name="Chen J."/>
            <person name="Shan C."/>
            <person name="Zhang L."/>
            <person name="Zhou Y."/>
            <person name="Wang L."/>
            <person name="Guo W."/>
            <person name="Bai Y."/>
            <person name="Ruan J."/>
            <person name="Shangguan X."/>
            <person name="Mao Y."/>
            <person name="Jiang J."/>
            <person name="Zhu Y."/>
            <person name="Lei J."/>
            <person name="Kang H."/>
            <person name="Chen S."/>
            <person name="He X."/>
            <person name="Wang R."/>
            <person name="Wang Y."/>
            <person name="Chen J."/>
            <person name="Wang L."/>
            <person name="Yu S."/>
            <person name="Wang B."/>
            <person name="Wei J."/>
            <person name="Song S."/>
            <person name="Lu X."/>
            <person name="Gao Z."/>
            <person name="Gu W."/>
            <person name="Deng X."/>
            <person name="Ma D."/>
            <person name="Wang S."/>
            <person name="Liang W."/>
            <person name="Fang L."/>
            <person name="Cai C."/>
            <person name="Zhu X."/>
            <person name="Zhou B."/>
            <person name="Zhang Y."/>
            <person name="Chen Z."/>
            <person name="Xu S."/>
            <person name="Zhu R."/>
            <person name="Wang S."/>
            <person name="Zhang T."/>
            <person name="Zhao G."/>
        </authorList>
    </citation>
    <scope>NUCLEOTIDE SEQUENCE [LARGE SCALE GENOMIC DNA]</scope>
    <source>
        <strain evidence="2">cv. Xinhai21</strain>
        <tissue evidence="1">Leaf</tissue>
    </source>
</reference>
<dbReference type="AlphaFoldDB" id="A0A2P5W8L1"/>
<evidence type="ECO:0000313" key="2">
    <source>
        <dbReference type="Proteomes" id="UP000239757"/>
    </source>
</evidence>